<comment type="similarity">
    <text evidence="1">Belongs to the plant acyltransferase family.</text>
</comment>
<reference evidence="4 5" key="1">
    <citation type="submission" date="2019-09" db="EMBL/GenBank/DDBJ databases">
        <title>A chromosome-level genome assembly of the Chinese tupelo Nyssa sinensis.</title>
        <authorList>
            <person name="Yang X."/>
            <person name="Kang M."/>
            <person name="Yang Y."/>
            <person name="Xiong H."/>
            <person name="Wang M."/>
            <person name="Zhang Z."/>
            <person name="Wang Z."/>
            <person name="Wu H."/>
            <person name="Ma T."/>
            <person name="Liu J."/>
            <person name="Xi Z."/>
        </authorList>
    </citation>
    <scope>NUCLEOTIDE SEQUENCE [LARGE SCALE GENOMIC DNA]</scope>
    <source>
        <strain evidence="4">J267</strain>
        <tissue evidence="4">Leaf</tissue>
    </source>
</reference>
<dbReference type="Pfam" id="PF02458">
    <property type="entry name" value="Transferase"/>
    <property type="match status" value="1"/>
</dbReference>
<evidence type="ECO:0000256" key="2">
    <source>
        <dbReference type="ARBA" id="ARBA00022679"/>
    </source>
</evidence>
<gene>
    <name evidence="4" type="ORF">F0562_034182</name>
</gene>
<dbReference type="PANTHER" id="PTHR31623:SF79">
    <property type="entry name" value="SALUTARIDINOL 7-O-ACETYLTRANSFERASE"/>
    <property type="match status" value="1"/>
</dbReference>
<dbReference type="Proteomes" id="UP000325577">
    <property type="component" value="Linkage Group LG20"/>
</dbReference>
<dbReference type="OrthoDB" id="671439at2759"/>
<name>A0A5J5AHU7_9ASTE</name>
<dbReference type="Gene3D" id="3.30.559.10">
    <property type="entry name" value="Chloramphenicol acetyltransferase-like domain"/>
    <property type="match status" value="2"/>
</dbReference>
<dbReference type="GO" id="GO:0016746">
    <property type="term" value="F:acyltransferase activity"/>
    <property type="evidence" value="ECO:0007669"/>
    <property type="project" value="UniProtKB-KW"/>
</dbReference>
<dbReference type="EMBL" id="CM018044">
    <property type="protein sequence ID" value="KAA8529718.1"/>
    <property type="molecule type" value="Genomic_DNA"/>
</dbReference>
<proteinExistence type="inferred from homology"/>
<dbReference type="InterPro" id="IPR023213">
    <property type="entry name" value="CAT-like_dom_sf"/>
</dbReference>
<keyword evidence="3" id="KW-0012">Acyltransferase</keyword>
<accession>A0A5J5AHU7</accession>
<keyword evidence="5" id="KW-1185">Reference proteome</keyword>
<protein>
    <submittedName>
        <fullName evidence="4">Uncharacterized protein</fullName>
    </submittedName>
</protein>
<dbReference type="AlphaFoldDB" id="A0A5J5AHU7"/>
<evidence type="ECO:0000256" key="3">
    <source>
        <dbReference type="ARBA" id="ARBA00023315"/>
    </source>
</evidence>
<sequence>MVMKIEMISRETIKPSSPTPHHLRRYELSFLDQLAPPIYTPIVLFYSAPEFNSNTHCITKYDYMKKAVSETLSHFYPLAGRIKHDDCVDYNDDGVTCVEARANFELSKIVRNPEMNLLQQFLPLDPYDVRANEELMVVQVSLFDWGGIGIGVCISHRIADGSTLATFLAAWTARSRGTAETIAPSLNSATLFPPRDIHVSQPTGLISKQKSAMNAAKEKTEKRSQLAAITHVVNLRGRMVPPLEEHTFGNIWWPAVATVLEWGGEVELHDIVGQLRKTITKIDNIYARQFQGDDGPSLARESLKEVIETMSKGEVTFYRFSSWVRLPFYEADFGWGNPFWVCISNVPIENVVMLRGTKSGDGIEAWVTLEEHVMAKFEHDRQILLFASSSPSPKILETA</sequence>
<dbReference type="PANTHER" id="PTHR31623">
    <property type="entry name" value="F21J9.9"/>
    <property type="match status" value="1"/>
</dbReference>
<evidence type="ECO:0000256" key="1">
    <source>
        <dbReference type="ARBA" id="ARBA00009861"/>
    </source>
</evidence>
<keyword evidence="2" id="KW-0808">Transferase</keyword>
<evidence type="ECO:0000313" key="4">
    <source>
        <dbReference type="EMBL" id="KAA8529718.1"/>
    </source>
</evidence>
<evidence type="ECO:0000313" key="5">
    <source>
        <dbReference type="Proteomes" id="UP000325577"/>
    </source>
</evidence>
<organism evidence="4 5">
    <name type="scientific">Nyssa sinensis</name>
    <dbReference type="NCBI Taxonomy" id="561372"/>
    <lineage>
        <taxon>Eukaryota</taxon>
        <taxon>Viridiplantae</taxon>
        <taxon>Streptophyta</taxon>
        <taxon>Embryophyta</taxon>
        <taxon>Tracheophyta</taxon>
        <taxon>Spermatophyta</taxon>
        <taxon>Magnoliopsida</taxon>
        <taxon>eudicotyledons</taxon>
        <taxon>Gunneridae</taxon>
        <taxon>Pentapetalae</taxon>
        <taxon>asterids</taxon>
        <taxon>Cornales</taxon>
        <taxon>Nyssaceae</taxon>
        <taxon>Nyssa</taxon>
    </lineage>
</organism>